<sequence length="319" mass="35281">MTKPGSEPNTIHSPADIPDDWFSWKEKDLEAAETVARPSLSYWSDAWNRLRKNKLAMAGLIFLILLGIMAIIGPMLSPYSVADQNRPNQFMPPSMDHWFGTDSLGRDVFTRTWFGARISLFVGLMAALIDFTVGVIYGGIAGYKGGRTDSVMMRIIEVLYGLPYLLVVILLLVVMGPSLTTIIIALSVTGWVGMARIVRGQVLQIKNLEFVLASQSFGTKTPRIIRKNLLPNTMGPIIVQMTLTVPTAIFAEAFLSFLGLGIQFPYASWGVMANDALGAILSGNWWTLFFPAFFISFTMFAFNVLGDGLQDALDPKLRR</sequence>
<evidence type="ECO:0000256" key="4">
    <source>
        <dbReference type="ARBA" id="ARBA00022692"/>
    </source>
</evidence>
<evidence type="ECO:0000313" key="10">
    <source>
        <dbReference type="Proteomes" id="UP000319280"/>
    </source>
</evidence>
<evidence type="ECO:0000256" key="6">
    <source>
        <dbReference type="ARBA" id="ARBA00023136"/>
    </source>
</evidence>
<dbReference type="PROSITE" id="PS50928">
    <property type="entry name" value="ABC_TM1"/>
    <property type="match status" value="1"/>
</dbReference>
<feature type="transmembrane region" description="Helical" evidence="7">
    <location>
        <begin position="286"/>
        <end position="309"/>
    </location>
</feature>
<dbReference type="SUPFAM" id="SSF161098">
    <property type="entry name" value="MetI-like"/>
    <property type="match status" value="1"/>
</dbReference>
<proteinExistence type="inferred from homology"/>
<dbReference type="InterPro" id="IPR000515">
    <property type="entry name" value="MetI-like"/>
</dbReference>
<dbReference type="RefSeq" id="WP_142790012.1">
    <property type="nucleotide sequence ID" value="NZ_VJMZ01000001.1"/>
</dbReference>
<keyword evidence="2 7" id="KW-0813">Transport</keyword>
<feature type="domain" description="ABC transmembrane type-1" evidence="8">
    <location>
        <begin position="116"/>
        <end position="306"/>
    </location>
</feature>
<dbReference type="Pfam" id="PF12911">
    <property type="entry name" value="OppC_N"/>
    <property type="match status" value="1"/>
</dbReference>
<comment type="caution">
    <text evidence="9">The sequence shown here is derived from an EMBL/GenBank/DDBJ whole genome shotgun (WGS) entry which is preliminary data.</text>
</comment>
<feature type="transmembrane region" description="Helical" evidence="7">
    <location>
        <begin position="118"/>
        <end position="143"/>
    </location>
</feature>
<keyword evidence="4 7" id="KW-0812">Transmembrane</keyword>
<keyword evidence="6 7" id="KW-0472">Membrane</keyword>
<comment type="subcellular location">
    <subcellularLocation>
        <location evidence="1 7">Cell membrane</location>
        <topology evidence="1 7">Multi-pass membrane protein</topology>
    </subcellularLocation>
</comment>
<evidence type="ECO:0000256" key="5">
    <source>
        <dbReference type="ARBA" id="ARBA00022989"/>
    </source>
</evidence>
<dbReference type="Proteomes" id="UP000319280">
    <property type="component" value="Unassembled WGS sequence"/>
</dbReference>
<feature type="transmembrane region" description="Helical" evidence="7">
    <location>
        <begin position="243"/>
        <end position="266"/>
    </location>
</feature>
<evidence type="ECO:0000256" key="2">
    <source>
        <dbReference type="ARBA" id="ARBA00022448"/>
    </source>
</evidence>
<accession>A0A549YFT6</accession>
<keyword evidence="10" id="KW-1185">Reference proteome</keyword>
<dbReference type="PANTHER" id="PTHR43386">
    <property type="entry name" value="OLIGOPEPTIDE TRANSPORT SYSTEM PERMEASE PROTEIN APPC"/>
    <property type="match status" value="1"/>
</dbReference>
<dbReference type="Pfam" id="PF00528">
    <property type="entry name" value="BPD_transp_1"/>
    <property type="match status" value="1"/>
</dbReference>
<evidence type="ECO:0000259" key="8">
    <source>
        <dbReference type="PROSITE" id="PS50928"/>
    </source>
</evidence>
<feature type="transmembrane region" description="Helical" evidence="7">
    <location>
        <begin position="55"/>
        <end position="76"/>
    </location>
</feature>
<evidence type="ECO:0000256" key="7">
    <source>
        <dbReference type="RuleBase" id="RU363032"/>
    </source>
</evidence>
<dbReference type="Gene3D" id="1.10.3720.10">
    <property type="entry name" value="MetI-like"/>
    <property type="match status" value="1"/>
</dbReference>
<gene>
    <name evidence="9" type="ORF">FH966_02925</name>
</gene>
<dbReference type="PANTHER" id="PTHR43386:SF22">
    <property type="entry name" value="OLIGOPEPTIDE TRANSPORT SYSTEM PERMEASE PROTEIN OPPC"/>
    <property type="match status" value="1"/>
</dbReference>
<dbReference type="InterPro" id="IPR050366">
    <property type="entry name" value="BP-dependent_transpt_permease"/>
</dbReference>
<name>A0A549YFT6_9BACI</name>
<dbReference type="InterPro" id="IPR035906">
    <property type="entry name" value="MetI-like_sf"/>
</dbReference>
<evidence type="ECO:0000313" key="9">
    <source>
        <dbReference type="EMBL" id="TRM10753.1"/>
    </source>
</evidence>
<dbReference type="CDD" id="cd06261">
    <property type="entry name" value="TM_PBP2"/>
    <property type="match status" value="1"/>
</dbReference>
<evidence type="ECO:0000256" key="1">
    <source>
        <dbReference type="ARBA" id="ARBA00004651"/>
    </source>
</evidence>
<protein>
    <submittedName>
        <fullName evidence="9">ABC transporter permease</fullName>
    </submittedName>
</protein>
<organism evidence="9 10">
    <name type="scientific">Lentibacillus cibarius</name>
    <dbReference type="NCBI Taxonomy" id="2583219"/>
    <lineage>
        <taxon>Bacteria</taxon>
        <taxon>Bacillati</taxon>
        <taxon>Bacillota</taxon>
        <taxon>Bacilli</taxon>
        <taxon>Bacillales</taxon>
        <taxon>Bacillaceae</taxon>
        <taxon>Lentibacillus</taxon>
    </lineage>
</organism>
<keyword evidence="3" id="KW-1003">Cell membrane</keyword>
<comment type="similarity">
    <text evidence="7">Belongs to the binding-protein-dependent transport system permease family.</text>
</comment>
<keyword evidence="5 7" id="KW-1133">Transmembrane helix</keyword>
<dbReference type="AlphaFoldDB" id="A0A549YFT6"/>
<evidence type="ECO:0000256" key="3">
    <source>
        <dbReference type="ARBA" id="ARBA00022475"/>
    </source>
</evidence>
<dbReference type="InterPro" id="IPR025966">
    <property type="entry name" value="OppC_N"/>
</dbReference>
<dbReference type="GO" id="GO:0005886">
    <property type="term" value="C:plasma membrane"/>
    <property type="evidence" value="ECO:0007669"/>
    <property type="project" value="UniProtKB-SubCell"/>
</dbReference>
<reference evidence="9 10" key="1">
    <citation type="submission" date="2019-07" db="EMBL/GenBank/DDBJ databases">
        <title>Genomic analysis of Lentibacillus sp. NKC851-2.</title>
        <authorList>
            <person name="Oh Y.J."/>
        </authorList>
    </citation>
    <scope>NUCLEOTIDE SEQUENCE [LARGE SCALE GENOMIC DNA]</scope>
    <source>
        <strain evidence="9 10">NKC851-2</strain>
    </source>
</reference>
<dbReference type="GO" id="GO:0055085">
    <property type="term" value="P:transmembrane transport"/>
    <property type="evidence" value="ECO:0007669"/>
    <property type="project" value="InterPro"/>
</dbReference>
<dbReference type="EMBL" id="VJMZ01000001">
    <property type="protein sequence ID" value="TRM10753.1"/>
    <property type="molecule type" value="Genomic_DNA"/>
</dbReference>